<reference evidence="2" key="1">
    <citation type="submission" date="2016-10" db="EMBL/GenBank/DDBJ databases">
        <title>Comparative genomics uncovers the prolific and rare metabolic potential of the cyanobacterial genus Moorea.</title>
        <authorList>
            <person name="Leao T."/>
            <person name="Castelao G."/>
            <person name="Korobeynikov A."/>
            <person name="Monroe E.A."/>
            <person name="Podell S."/>
            <person name="Glukhov E."/>
            <person name="Allen E."/>
            <person name="Gerwick W.H."/>
            <person name="Gerwick L."/>
        </authorList>
    </citation>
    <scope>NUCLEOTIDE SEQUENCE [LARGE SCALE GENOMIC DNA]</scope>
    <source>
        <strain evidence="2">JHB</strain>
    </source>
</reference>
<protein>
    <submittedName>
        <fullName evidence="1">Uncharacterized protein</fullName>
    </submittedName>
</protein>
<accession>A0A1D9G0S7</accession>
<dbReference type="EMBL" id="CP017708">
    <property type="protein sequence ID" value="AOY81227.1"/>
    <property type="molecule type" value="Genomic_DNA"/>
</dbReference>
<dbReference type="AlphaFoldDB" id="A0A1D9G0S7"/>
<organism evidence="1 2">
    <name type="scientific">Moorena producens (strain JHB)</name>
    <dbReference type="NCBI Taxonomy" id="1454205"/>
    <lineage>
        <taxon>Bacteria</taxon>
        <taxon>Bacillati</taxon>
        <taxon>Cyanobacteriota</taxon>
        <taxon>Cyanophyceae</taxon>
        <taxon>Coleofasciculales</taxon>
        <taxon>Coleofasciculaceae</taxon>
        <taxon>Moorena</taxon>
    </lineage>
</organism>
<gene>
    <name evidence="1" type="ORF">BJP36_16280</name>
</gene>
<proteinExistence type="predicted"/>
<dbReference type="Proteomes" id="UP000176944">
    <property type="component" value="Chromosome"/>
</dbReference>
<evidence type="ECO:0000313" key="1">
    <source>
        <dbReference type="EMBL" id="AOY81227.1"/>
    </source>
</evidence>
<sequence>MQASAISYQKLSLGTYSSSQLSYPHYEVHKIFSLFPKTKEFLPHPIENCFQKILLHKKLPKG</sequence>
<name>A0A1D9G0S7_MOOP1</name>
<evidence type="ECO:0000313" key="2">
    <source>
        <dbReference type="Proteomes" id="UP000176944"/>
    </source>
</evidence>